<feature type="region of interest" description="Disordered" evidence="1">
    <location>
        <begin position="1"/>
        <end position="27"/>
    </location>
</feature>
<sequence length="71" mass="7473">MAACNIGSHTQTSPLDPVESPEPPGLLAVRGTNQRTHALALASVCGVPDIAGPRRSEWSHEEEGKTSLIVE</sequence>
<protein>
    <submittedName>
        <fullName evidence="2">Uncharacterized protein</fullName>
    </submittedName>
</protein>
<evidence type="ECO:0000313" key="3">
    <source>
        <dbReference type="Proteomes" id="UP000186955"/>
    </source>
</evidence>
<dbReference type="Proteomes" id="UP000186955">
    <property type="component" value="Unassembled WGS sequence"/>
</dbReference>
<comment type="caution">
    <text evidence="2">The sequence shown here is derived from an EMBL/GenBank/DDBJ whole genome shotgun (WGS) entry which is preliminary data.</text>
</comment>
<dbReference type="AlphaFoldDB" id="A0A1Q5T0C4"/>
<proteinExistence type="predicted"/>
<feature type="region of interest" description="Disordered" evidence="1">
    <location>
        <begin position="49"/>
        <end position="71"/>
    </location>
</feature>
<reference evidence="2 3" key="1">
    <citation type="submission" date="2016-10" db="EMBL/GenBank/DDBJ databases">
        <title>Genome sequence of the ascomycete fungus Penicillium subrubescens.</title>
        <authorList>
            <person name="De Vries R.P."/>
            <person name="Peng M."/>
            <person name="Dilokpimol A."/>
            <person name="Hilden K."/>
            <person name="Makela M.R."/>
            <person name="Grigoriev I."/>
            <person name="Riley R."/>
            <person name="Granchi Z."/>
        </authorList>
    </citation>
    <scope>NUCLEOTIDE SEQUENCE [LARGE SCALE GENOMIC DNA]</scope>
    <source>
        <strain evidence="2 3">CBS 132785</strain>
    </source>
</reference>
<accession>A0A1Q5T0C4</accession>
<keyword evidence="3" id="KW-1185">Reference proteome</keyword>
<evidence type="ECO:0000256" key="1">
    <source>
        <dbReference type="SAM" id="MobiDB-lite"/>
    </source>
</evidence>
<feature type="compositionally biased region" description="Basic and acidic residues" evidence="1">
    <location>
        <begin position="52"/>
        <end position="65"/>
    </location>
</feature>
<name>A0A1Q5T0C4_9EURO</name>
<organism evidence="2 3">
    <name type="scientific">Penicillium subrubescens</name>
    <dbReference type="NCBI Taxonomy" id="1316194"/>
    <lineage>
        <taxon>Eukaryota</taxon>
        <taxon>Fungi</taxon>
        <taxon>Dikarya</taxon>
        <taxon>Ascomycota</taxon>
        <taxon>Pezizomycotina</taxon>
        <taxon>Eurotiomycetes</taxon>
        <taxon>Eurotiomycetidae</taxon>
        <taxon>Eurotiales</taxon>
        <taxon>Aspergillaceae</taxon>
        <taxon>Penicillium</taxon>
    </lineage>
</organism>
<evidence type="ECO:0000313" key="2">
    <source>
        <dbReference type="EMBL" id="OKO93694.1"/>
    </source>
</evidence>
<gene>
    <name evidence="2" type="ORF">PENSUB_11973</name>
</gene>
<dbReference type="EMBL" id="MNBE01000723">
    <property type="protein sequence ID" value="OKO93694.1"/>
    <property type="molecule type" value="Genomic_DNA"/>
</dbReference>